<dbReference type="InterPro" id="IPR042527">
    <property type="entry name" value="Atg5_UblA_dom_sf"/>
</dbReference>
<dbReference type="GO" id="GO:0006995">
    <property type="term" value="P:cellular response to nitrogen starvation"/>
    <property type="evidence" value="ECO:0007669"/>
    <property type="project" value="TreeGrafter"/>
</dbReference>
<dbReference type="GO" id="GO:0000422">
    <property type="term" value="P:autophagy of mitochondrion"/>
    <property type="evidence" value="ECO:0007669"/>
    <property type="project" value="TreeGrafter"/>
</dbReference>
<dbReference type="InterPro" id="IPR048939">
    <property type="entry name" value="ATG5_UblA"/>
</dbReference>
<dbReference type="PANTHER" id="PTHR13040">
    <property type="entry name" value="AUTOPHAGY PROTEIN 5"/>
    <property type="match status" value="1"/>
</dbReference>
<dbReference type="GO" id="GO:0061908">
    <property type="term" value="C:phagophore"/>
    <property type="evidence" value="ECO:0007669"/>
    <property type="project" value="TreeGrafter"/>
</dbReference>
<reference evidence="2" key="1">
    <citation type="submission" date="2021-05" db="EMBL/GenBank/DDBJ databases">
        <authorList>
            <person name="Alioto T."/>
            <person name="Alioto T."/>
            <person name="Gomez Garrido J."/>
        </authorList>
    </citation>
    <scope>NUCLEOTIDE SEQUENCE</scope>
</reference>
<dbReference type="GO" id="GO:0044233">
    <property type="term" value="C:mitochondria-associated endoplasmic reticulum membrane contact site"/>
    <property type="evidence" value="ECO:0007669"/>
    <property type="project" value="TreeGrafter"/>
</dbReference>
<sequence length="99" mass="11823">MANDREILREIWEGKIPVHFQLSSDETDVEPEDFFLLIPRLSYFPLVTEKVRRHFLRVVSNELQDGEMWMDSNGTPLKWHYPIGILCFVFVFQECCLIF</sequence>
<dbReference type="InterPro" id="IPR007239">
    <property type="entry name" value="Atg5"/>
</dbReference>
<dbReference type="GO" id="GO:0034727">
    <property type="term" value="P:piecemeal microautophagy of the nucleus"/>
    <property type="evidence" value="ECO:0007669"/>
    <property type="project" value="TreeGrafter"/>
</dbReference>
<dbReference type="GO" id="GO:0005776">
    <property type="term" value="C:autophagosome"/>
    <property type="evidence" value="ECO:0007669"/>
    <property type="project" value="TreeGrafter"/>
</dbReference>
<evidence type="ECO:0000313" key="2">
    <source>
        <dbReference type="EMBL" id="CAG6514227.1"/>
    </source>
</evidence>
<dbReference type="Pfam" id="PF20638">
    <property type="entry name" value="ATG5_UblA"/>
    <property type="match status" value="1"/>
</dbReference>
<dbReference type="EMBL" id="HBUE01274896">
    <property type="protein sequence ID" value="CAG6565715.1"/>
    <property type="molecule type" value="Transcribed_RNA"/>
</dbReference>
<evidence type="ECO:0000259" key="1">
    <source>
        <dbReference type="Pfam" id="PF20638"/>
    </source>
</evidence>
<dbReference type="GO" id="GO:0034045">
    <property type="term" value="C:phagophore assembly site membrane"/>
    <property type="evidence" value="ECO:0007669"/>
    <property type="project" value="TreeGrafter"/>
</dbReference>
<dbReference type="EMBL" id="HBUE01169513">
    <property type="protein sequence ID" value="CAG6514227.1"/>
    <property type="molecule type" value="Transcribed_RNA"/>
</dbReference>
<name>A0A8D8GL79_CULPI</name>
<proteinExistence type="predicted"/>
<dbReference type="AlphaFoldDB" id="A0A8D8GL79"/>
<organism evidence="2">
    <name type="scientific">Culex pipiens</name>
    <name type="common">House mosquito</name>
    <dbReference type="NCBI Taxonomy" id="7175"/>
    <lineage>
        <taxon>Eukaryota</taxon>
        <taxon>Metazoa</taxon>
        <taxon>Ecdysozoa</taxon>
        <taxon>Arthropoda</taxon>
        <taxon>Hexapoda</taxon>
        <taxon>Insecta</taxon>
        <taxon>Pterygota</taxon>
        <taxon>Neoptera</taxon>
        <taxon>Endopterygota</taxon>
        <taxon>Diptera</taxon>
        <taxon>Nematocera</taxon>
        <taxon>Culicoidea</taxon>
        <taxon>Culicidae</taxon>
        <taxon>Culicinae</taxon>
        <taxon>Culicini</taxon>
        <taxon>Culex</taxon>
        <taxon>Culex</taxon>
    </lineage>
</organism>
<feature type="domain" description="Autophagy protein ATG5 UblA" evidence="1">
    <location>
        <begin position="11"/>
        <end position="86"/>
    </location>
</feature>
<protein>
    <submittedName>
        <fullName evidence="2">Autophagy protein 5</fullName>
    </submittedName>
</protein>
<dbReference type="EMBL" id="HBUE01274891">
    <property type="protein sequence ID" value="CAG6565710.1"/>
    <property type="molecule type" value="Transcribed_RNA"/>
</dbReference>
<dbReference type="EMBL" id="HBUE01274897">
    <property type="protein sequence ID" value="CAG6565717.1"/>
    <property type="molecule type" value="Transcribed_RNA"/>
</dbReference>
<accession>A0A8D8GL79</accession>
<dbReference type="GO" id="GO:0019776">
    <property type="term" value="F:Atg8-family ligase activity"/>
    <property type="evidence" value="ECO:0007669"/>
    <property type="project" value="TreeGrafter"/>
</dbReference>
<dbReference type="GO" id="GO:0034274">
    <property type="term" value="C:Atg12-Atg5-Atg16 complex"/>
    <property type="evidence" value="ECO:0007669"/>
    <property type="project" value="TreeGrafter"/>
</dbReference>
<dbReference type="EMBL" id="HBUE01169508">
    <property type="protein sequence ID" value="CAG6514222.1"/>
    <property type="molecule type" value="Transcribed_RNA"/>
</dbReference>
<dbReference type="PANTHER" id="PTHR13040:SF2">
    <property type="entry name" value="AUTOPHAGY PROTEIN 5"/>
    <property type="match status" value="1"/>
</dbReference>
<dbReference type="Gene3D" id="3.10.20.620">
    <property type="match status" value="1"/>
</dbReference>
<dbReference type="EMBL" id="HBUE01169514">
    <property type="protein sequence ID" value="CAG6514229.1"/>
    <property type="molecule type" value="Transcribed_RNA"/>
</dbReference>